<dbReference type="Pfam" id="PF21530">
    <property type="entry name" value="Pif1_2B_dom"/>
    <property type="match status" value="1"/>
</dbReference>
<name>A0A2H3D2K7_ARMGA</name>
<evidence type="ECO:0000256" key="5">
    <source>
        <dbReference type="ARBA" id="ARBA00022840"/>
    </source>
</evidence>
<evidence type="ECO:0000256" key="1">
    <source>
        <dbReference type="ARBA" id="ARBA00022741"/>
    </source>
</evidence>
<dbReference type="GO" id="GO:0043139">
    <property type="term" value="F:5'-3' DNA helicase activity"/>
    <property type="evidence" value="ECO:0007669"/>
    <property type="project" value="UniProtKB-EC"/>
</dbReference>
<dbReference type="GO" id="GO:0016887">
    <property type="term" value="F:ATP hydrolysis activity"/>
    <property type="evidence" value="ECO:0007669"/>
    <property type="project" value="RHEA"/>
</dbReference>
<dbReference type="InterPro" id="IPR049163">
    <property type="entry name" value="Pif1-like_2B_dom"/>
</dbReference>
<comment type="similarity">
    <text evidence="9">Belongs to the helicase family.</text>
</comment>
<dbReference type="OMA" id="FAFETWA"/>
<evidence type="ECO:0000256" key="7">
    <source>
        <dbReference type="ARBA" id="ARBA00023204"/>
    </source>
</evidence>
<dbReference type="STRING" id="47427.A0A2H3D2K7"/>
<dbReference type="GO" id="GO:0000723">
    <property type="term" value="P:telomere maintenance"/>
    <property type="evidence" value="ECO:0007669"/>
    <property type="project" value="InterPro"/>
</dbReference>
<dbReference type="PANTHER" id="PTHR47642">
    <property type="entry name" value="ATP-DEPENDENT DNA HELICASE"/>
    <property type="match status" value="1"/>
</dbReference>
<keyword evidence="3 9" id="KW-0378">Hydrolase</keyword>
<sequence length="303" mass="33857">MFFTGAARTGKSLLLQAVIRALHQKYFKQPGSVAITASTGMAMSSIRGLTLHSWGAISPTSFDVNYHLKHIRHSKPVLQCWQMAKVLVINEDFFQLPPVSKKDKEPQFAFETWAWKHTLDHCINLVEVFRQKDPGNLNVAFIQALNSLCIGQPSTEAITLFNSLSRPLLLSSDSLSVMPTELFPLRKNVAEANLTHLMDLKSQIFKYVATDSGSHKLLLDSLLVEQSITLRLDAQVMLIKNVNESLVNGLVGTVIGFYHCWEFQYGSAATEDGVLRTEAILVKREEFRINGSESVVLAKRAQL</sequence>
<keyword evidence="8" id="KW-0413">Isomerase</keyword>
<dbReference type="InParanoid" id="A0A2H3D2K7"/>
<keyword evidence="9" id="KW-0233">DNA recombination</keyword>
<keyword evidence="1 9" id="KW-0547">Nucleotide-binding</keyword>
<evidence type="ECO:0000256" key="2">
    <source>
        <dbReference type="ARBA" id="ARBA00022763"/>
    </source>
</evidence>
<evidence type="ECO:0000256" key="6">
    <source>
        <dbReference type="ARBA" id="ARBA00023125"/>
    </source>
</evidence>
<dbReference type="GO" id="GO:0006281">
    <property type="term" value="P:DNA repair"/>
    <property type="evidence" value="ECO:0007669"/>
    <property type="project" value="UniProtKB-KW"/>
</dbReference>
<dbReference type="GO" id="GO:0005524">
    <property type="term" value="F:ATP binding"/>
    <property type="evidence" value="ECO:0007669"/>
    <property type="project" value="UniProtKB-KW"/>
</dbReference>
<keyword evidence="4 9" id="KW-0347">Helicase</keyword>
<dbReference type="PANTHER" id="PTHR47642:SF5">
    <property type="entry name" value="ATP-DEPENDENT DNA HELICASE"/>
    <property type="match status" value="1"/>
</dbReference>
<keyword evidence="6" id="KW-0238">DNA-binding</keyword>
<dbReference type="EC" id="5.6.2.3" evidence="9"/>
<keyword evidence="2 9" id="KW-0227">DNA damage</keyword>
<keyword evidence="7 9" id="KW-0234">DNA repair</keyword>
<evidence type="ECO:0000259" key="11">
    <source>
        <dbReference type="Pfam" id="PF21530"/>
    </source>
</evidence>
<gene>
    <name evidence="12" type="ORF">ARMGADRAFT_1047109</name>
</gene>
<evidence type="ECO:0000256" key="4">
    <source>
        <dbReference type="ARBA" id="ARBA00022806"/>
    </source>
</evidence>
<feature type="domain" description="DNA helicase Pif1-like DEAD-box helicase" evidence="10">
    <location>
        <begin position="1"/>
        <end position="91"/>
    </location>
</feature>
<dbReference type="EMBL" id="KZ293668">
    <property type="protein sequence ID" value="PBK89495.1"/>
    <property type="molecule type" value="Genomic_DNA"/>
</dbReference>
<dbReference type="InterPro" id="IPR010285">
    <property type="entry name" value="DNA_helicase_pif1-like_DEAD"/>
</dbReference>
<dbReference type="InterPro" id="IPR027417">
    <property type="entry name" value="P-loop_NTPase"/>
</dbReference>
<keyword evidence="13" id="KW-1185">Reference proteome</keyword>
<evidence type="ECO:0000256" key="3">
    <source>
        <dbReference type="ARBA" id="ARBA00022801"/>
    </source>
</evidence>
<evidence type="ECO:0000313" key="13">
    <source>
        <dbReference type="Proteomes" id="UP000217790"/>
    </source>
</evidence>
<organism evidence="12 13">
    <name type="scientific">Armillaria gallica</name>
    <name type="common">Bulbous honey fungus</name>
    <name type="synonym">Armillaria bulbosa</name>
    <dbReference type="NCBI Taxonomy" id="47427"/>
    <lineage>
        <taxon>Eukaryota</taxon>
        <taxon>Fungi</taxon>
        <taxon>Dikarya</taxon>
        <taxon>Basidiomycota</taxon>
        <taxon>Agaricomycotina</taxon>
        <taxon>Agaricomycetes</taxon>
        <taxon>Agaricomycetidae</taxon>
        <taxon>Agaricales</taxon>
        <taxon>Marasmiineae</taxon>
        <taxon>Physalacriaceae</taxon>
        <taxon>Armillaria</taxon>
    </lineage>
</organism>
<evidence type="ECO:0000259" key="10">
    <source>
        <dbReference type="Pfam" id="PF05970"/>
    </source>
</evidence>
<keyword evidence="5 9" id="KW-0067">ATP-binding</keyword>
<dbReference type="InterPro" id="IPR051055">
    <property type="entry name" value="PIF1_helicase"/>
</dbReference>
<feature type="domain" description="DNA helicase Pif1-like 2B" evidence="11">
    <location>
        <begin position="221"/>
        <end position="257"/>
    </location>
</feature>
<evidence type="ECO:0000313" key="12">
    <source>
        <dbReference type="EMBL" id="PBK89495.1"/>
    </source>
</evidence>
<comment type="cofactor">
    <cofactor evidence="9">
        <name>Mg(2+)</name>
        <dbReference type="ChEBI" id="CHEBI:18420"/>
    </cofactor>
</comment>
<dbReference type="AlphaFoldDB" id="A0A2H3D2K7"/>
<evidence type="ECO:0000256" key="9">
    <source>
        <dbReference type="RuleBase" id="RU363044"/>
    </source>
</evidence>
<proteinExistence type="inferred from homology"/>
<dbReference type="Gene3D" id="3.40.50.300">
    <property type="entry name" value="P-loop containing nucleotide triphosphate hydrolases"/>
    <property type="match status" value="1"/>
</dbReference>
<evidence type="ECO:0000256" key="8">
    <source>
        <dbReference type="ARBA" id="ARBA00023235"/>
    </source>
</evidence>
<comment type="catalytic activity">
    <reaction evidence="9">
        <text>ATP + H2O = ADP + phosphate + H(+)</text>
        <dbReference type="Rhea" id="RHEA:13065"/>
        <dbReference type="ChEBI" id="CHEBI:15377"/>
        <dbReference type="ChEBI" id="CHEBI:15378"/>
        <dbReference type="ChEBI" id="CHEBI:30616"/>
        <dbReference type="ChEBI" id="CHEBI:43474"/>
        <dbReference type="ChEBI" id="CHEBI:456216"/>
        <dbReference type="EC" id="5.6.2.3"/>
    </reaction>
</comment>
<dbReference type="SUPFAM" id="SSF52540">
    <property type="entry name" value="P-loop containing nucleoside triphosphate hydrolases"/>
    <property type="match status" value="1"/>
</dbReference>
<dbReference type="Proteomes" id="UP000217790">
    <property type="component" value="Unassembled WGS sequence"/>
</dbReference>
<accession>A0A2H3D2K7</accession>
<protein>
    <recommendedName>
        <fullName evidence="9">ATP-dependent DNA helicase</fullName>
        <ecNumber evidence="9">5.6.2.3</ecNumber>
    </recommendedName>
</protein>
<dbReference type="OrthoDB" id="432234at2759"/>
<dbReference type="GO" id="GO:0006310">
    <property type="term" value="P:DNA recombination"/>
    <property type="evidence" value="ECO:0007669"/>
    <property type="project" value="UniProtKB-KW"/>
</dbReference>
<reference evidence="13" key="1">
    <citation type="journal article" date="2017" name="Nat. Ecol. Evol.">
        <title>Genome expansion and lineage-specific genetic innovations in the forest pathogenic fungi Armillaria.</title>
        <authorList>
            <person name="Sipos G."/>
            <person name="Prasanna A.N."/>
            <person name="Walter M.C."/>
            <person name="O'Connor E."/>
            <person name="Balint B."/>
            <person name="Krizsan K."/>
            <person name="Kiss B."/>
            <person name="Hess J."/>
            <person name="Varga T."/>
            <person name="Slot J."/>
            <person name="Riley R."/>
            <person name="Boka B."/>
            <person name="Rigling D."/>
            <person name="Barry K."/>
            <person name="Lee J."/>
            <person name="Mihaltcheva S."/>
            <person name="LaButti K."/>
            <person name="Lipzen A."/>
            <person name="Waldron R."/>
            <person name="Moloney N.M."/>
            <person name="Sperisen C."/>
            <person name="Kredics L."/>
            <person name="Vagvoelgyi C."/>
            <person name="Patrignani A."/>
            <person name="Fitzpatrick D."/>
            <person name="Nagy I."/>
            <person name="Doyle S."/>
            <person name="Anderson J.B."/>
            <person name="Grigoriev I.V."/>
            <person name="Gueldener U."/>
            <person name="Muensterkoetter M."/>
            <person name="Nagy L.G."/>
        </authorList>
    </citation>
    <scope>NUCLEOTIDE SEQUENCE [LARGE SCALE GENOMIC DNA]</scope>
    <source>
        <strain evidence="13">Ar21-2</strain>
    </source>
</reference>
<dbReference type="Pfam" id="PF05970">
    <property type="entry name" value="PIF1"/>
    <property type="match status" value="1"/>
</dbReference>